<dbReference type="AlphaFoldDB" id="A0A8H7P713"/>
<reference evidence="2" key="1">
    <citation type="submission" date="2020-11" db="EMBL/GenBank/DDBJ databases">
        <authorList>
            <person name="Koelle M."/>
            <person name="Horta M.A.C."/>
            <person name="Nowrousian M."/>
            <person name="Ohm R.A."/>
            <person name="Benz P."/>
            <person name="Pilgard A."/>
        </authorList>
    </citation>
    <scope>NUCLEOTIDE SEQUENCE</scope>
    <source>
        <strain evidence="2">FPRL280</strain>
    </source>
</reference>
<protein>
    <submittedName>
        <fullName evidence="2">Uncharacterized protein</fullName>
    </submittedName>
</protein>
<dbReference type="Proteomes" id="UP000639403">
    <property type="component" value="Unassembled WGS sequence"/>
</dbReference>
<accession>A0A8H7P713</accession>
<dbReference type="EMBL" id="JADOXO010000030">
    <property type="protein sequence ID" value="KAF9818463.1"/>
    <property type="molecule type" value="Genomic_DNA"/>
</dbReference>
<feature type="compositionally biased region" description="Basic and acidic residues" evidence="1">
    <location>
        <begin position="119"/>
        <end position="132"/>
    </location>
</feature>
<feature type="compositionally biased region" description="Polar residues" evidence="1">
    <location>
        <begin position="188"/>
        <end position="197"/>
    </location>
</feature>
<proteinExistence type="predicted"/>
<sequence length="304" mass="33271">MATTLTLFATVASSMPYLPESPRAAATELTVSLSANEQLAAQIFTALRRLAWPLPSSGTIAGSSTLVAPGLASSVDISATAVKMPTRPARRKITARPEGSRRSKRLLEKESHSSVQSNETEKADGPKPDSKAETQQSVLQPSNGSIGAEGQATSSEEKPISTEKTKRKRDENEEHPAERRAAKKKRTTVANNQQSRTSCLSSLSANMPGFYPSQIRIALDAQTQEFGVYDCVQHRVHVYDHTSKRLHKYGGKGCLSSQSDNNDRDRRSGVAHLAMIRSPRHFLCLVSLARKLQPYTAIWLLLFD</sequence>
<comment type="caution">
    <text evidence="2">The sequence shown here is derived from an EMBL/GenBank/DDBJ whole genome shotgun (WGS) entry which is preliminary data.</text>
</comment>
<name>A0A8H7P713_9APHY</name>
<evidence type="ECO:0000256" key="1">
    <source>
        <dbReference type="SAM" id="MobiDB-lite"/>
    </source>
</evidence>
<feature type="compositionally biased region" description="Polar residues" evidence="1">
    <location>
        <begin position="133"/>
        <end position="145"/>
    </location>
</feature>
<organism evidence="2 3">
    <name type="scientific">Rhodonia placenta</name>
    <dbReference type="NCBI Taxonomy" id="104341"/>
    <lineage>
        <taxon>Eukaryota</taxon>
        <taxon>Fungi</taxon>
        <taxon>Dikarya</taxon>
        <taxon>Basidiomycota</taxon>
        <taxon>Agaricomycotina</taxon>
        <taxon>Agaricomycetes</taxon>
        <taxon>Polyporales</taxon>
        <taxon>Adustoporiaceae</taxon>
        <taxon>Rhodonia</taxon>
    </lineage>
</organism>
<evidence type="ECO:0000313" key="2">
    <source>
        <dbReference type="EMBL" id="KAF9818463.1"/>
    </source>
</evidence>
<reference evidence="2" key="2">
    <citation type="journal article" name="Front. Microbiol.">
        <title>Degradative Capacity of Two Strains of Rhodonia placenta: From Phenotype to Genotype.</title>
        <authorList>
            <person name="Kolle M."/>
            <person name="Horta M.A.C."/>
            <person name="Nowrousian M."/>
            <person name="Ohm R.A."/>
            <person name="Benz J.P."/>
            <person name="Pilgard A."/>
        </authorList>
    </citation>
    <scope>NUCLEOTIDE SEQUENCE</scope>
    <source>
        <strain evidence="2">FPRL280</strain>
    </source>
</reference>
<evidence type="ECO:0000313" key="3">
    <source>
        <dbReference type="Proteomes" id="UP000639403"/>
    </source>
</evidence>
<feature type="compositionally biased region" description="Basic and acidic residues" evidence="1">
    <location>
        <begin position="155"/>
        <end position="180"/>
    </location>
</feature>
<feature type="compositionally biased region" description="Basic and acidic residues" evidence="1">
    <location>
        <begin position="98"/>
        <end position="112"/>
    </location>
</feature>
<feature type="region of interest" description="Disordered" evidence="1">
    <location>
        <begin position="82"/>
        <end position="197"/>
    </location>
</feature>
<gene>
    <name evidence="2" type="ORF">IEO21_02812</name>
</gene>